<proteinExistence type="predicted"/>
<organism evidence="2 3">
    <name type="scientific">Candidatus Chloroploca mongolica</name>
    <dbReference type="NCBI Taxonomy" id="2528176"/>
    <lineage>
        <taxon>Bacteria</taxon>
        <taxon>Bacillati</taxon>
        <taxon>Chloroflexota</taxon>
        <taxon>Chloroflexia</taxon>
        <taxon>Chloroflexales</taxon>
        <taxon>Chloroflexineae</taxon>
        <taxon>Oscillochloridaceae</taxon>
        <taxon>Candidatus Chloroploca</taxon>
    </lineage>
</organism>
<keyword evidence="2" id="KW-0808">Transferase</keyword>
<dbReference type="GO" id="GO:0003964">
    <property type="term" value="F:RNA-directed DNA polymerase activity"/>
    <property type="evidence" value="ECO:0007669"/>
    <property type="project" value="UniProtKB-KW"/>
</dbReference>
<dbReference type="PANTHER" id="PTHR34047">
    <property type="entry name" value="NUCLEAR INTRON MATURASE 1, MITOCHONDRIAL-RELATED"/>
    <property type="match status" value="1"/>
</dbReference>
<dbReference type="Proteomes" id="UP001193081">
    <property type="component" value="Unassembled WGS sequence"/>
</dbReference>
<dbReference type="PANTHER" id="PTHR34047:SF8">
    <property type="entry name" value="PROTEIN YKFC"/>
    <property type="match status" value="1"/>
</dbReference>
<dbReference type="InterPro" id="IPR051083">
    <property type="entry name" value="GrpII_Intron_Splice-Mob/Def"/>
</dbReference>
<name>A0ABS4DGI2_9CHLR</name>
<keyword evidence="2" id="KW-0548">Nucleotidyltransferase</keyword>
<dbReference type="InterPro" id="IPR000477">
    <property type="entry name" value="RT_dom"/>
</dbReference>
<reference evidence="2 3" key="1">
    <citation type="submission" date="2021-03" db="EMBL/GenBank/DDBJ databases">
        <authorList>
            <person name="Grouzdev D.S."/>
        </authorList>
    </citation>
    <scope>NUCLEOTIDE SEQUENCE [LARGE SCALE GENOMIC DNA]</scope>
    <source>
        <strain evidence="2 3">M50-1</strain>
    </source>
</reference>
<comment type="caution">
    <text evidence="2">The sequence shown here is derived from an EMBL/GenBank/DDBJ whole genome shotgun (WGS) entry which is preliminary data.</text>
</comment>
<evidence type="ECO:0000313" key="2">
    <source>
        <dbReference type="EMBL" id="MBP1468551.1"/>
    </source>
</evidence>
<dbReference type="Pfam" id="PF00078">
    <property type="entry name" value="RVT_1"/>
    <property type="match status" value="1"/>
</dbReference>
<keyword evidence="2" id="KW-0695">RNA-directed DNA polymerase</keyword>
<evidence type="ECO:0000259" key="1">
    <source>
        <dbReference type="PROSITE" id="PS50878"/>
    </source>
</evidence>
<dbReference type="SUPFAM" id="SSF56672">
    <property type="entry name" value="DNA/RNA polymerases"/>
    <property type="match status" value="1"/>
</dbReference>
<dbReference type="RefSeq" id="WP_135481434.1">
    <property type="nucleotide sequence ID" value="NZ_SIJK02000075.1"/>
</dbReference>
<accession>A0ABS4DGI2</accession>
<dbReference type="CDD" id="cd01651">
    <property type="entry name" value="RT_G2_intron"/>
    <property type="match status" value="1"/>
</dbReference>
<gene>
    <name evidence="2" type="ORF">EYB53_022755</name>
</gene>
<dbReference type="EMBL" id="SIJK02000075">
    <property type="protein sequence ID" value="MBP1468551.1"/>
    <property type="molecule type" value="Genomic_DNA"/>
</dbReference>
<evidence type="ECO:0000313" key="3">
    <source>
        <dbReference type="Proteomes" id="UP001193081"/>
    </source>
</evidence>
<protein>
    <submittedName>
        <fullName evidence="2">Group II intron reverse transcriptase domain-containing protein</fullName>
    </submittedName>
</protein>
<keyword evidence="3" id="KW-1185">Reference proteome</keyword>
<dbReference type="InterPro" id="IPR043502">
    <property type="entry name" value="DNA/RNA_pol_sf"/>
</dbReference>
<feature type="domain" description="Reverse transcriptase" evidence="1">
    <location>
        <begin position="1"/>
        <end position="287"/>
    </location>
</feature>
<sequence>MPKRVRNLWPHVISFENLWQAYRAARRKKRRRPAVAAFEFEAETRLLRLQEKLAAGRYQPGGYRTFVVREWKRRIISAAPFEDRIVHHALCRVIEPIFERRFIHDSYACRRGKGTLAALNRAQHFARRYRYVLPVDVREFFPSIDHAVLRQILARHIGDQRVLMLIDQILAGGRDVLAEAYTPVLFPGDDLFALARPRGLPIGNLTSQFFANVYLHPLDLFIKQTLGCRAYLRYCDDLLLFADDKATLQAWRAALVTQLATLRLTLHAGRAQPVVVAAGFPFVGWTITPARRRLRRRNVVRFFRRYRMRLRAYGAGEIDLERLGATVHGWVGQTQHGSTTGLRKAVLRQLIPKVQAHG</sequence>
<dbReference type="PROSITE" id="PS50878">
    <property type="entry name" value="RT_POL"/>
    <property type="match status" value="1"/>
</dbReference>